<feature type="disulfide bond" evidence="7">
    <location>
        <begin position="50"/>
        <end position="76"/>
    </location>
</feature>
<dbReference type="EMBL" id="AF294648">
    <property type="protein sequence ID" value="AAL33882.1"/>
    <property type="molecule type" value="mRNA"/>
</dbReference>
<dbReference type="GO" id="GO:0005576">
    <property type="term" value="C:extracellular region"/>
    <property type="evidence" value="ECO:0007669"/>
    <property type="project" value="UniProtKB-SubCell"/>
</dbReference>
<accession>Q8WTF0</accession>
<evidence type="ECO:0000256" key="2">
    <source>
        <dbReference type="ARBA" id="ARBA00005447"/>
    </source>
</evidence>
<feature type="signal peptide" evidence="8">
    <location>
        <begin position="1"/>
        <end position="23"/>
    </location>
</feature>
<dbReference type="InterPro" id="IPR001166">
    <property type="entry name" value="Hyperglycemic"/>
</dbReference>
<gene>
    <name evidence="9" type="primary">GIH</name>
</gene>
<reference evidence="9" key="2">
    <citation type="journal article" date="2002" name="Peptides">
        <title>Characterization of an additional molt inhibiting hormone-like neuropeptide from the shrimp Metapenaeus ensis.</title>
        <authorList>
            <person name="Gu P.L."/>
            <person name="Tobe S.S."/>
            <person name="Chow B.K."/>
            <person name="Chu K.H."/>
            <person name="He J.G."/>
            <person name="Chan S.M."/>
        </authorList>
    </citation>
    <scope>NUCLEOTIDE SEQUENCE</scope>
</reference>
<keyword evidence="5 7" id="KW-1015">Disulfide bond</keyword>
<name>Q8WTF0_METEN</name>
<dbReference type="AlphaFoldDB" id="Q8WTF0"/>
<keyword evidence="4" id="KW-0372">Hormone</keyword>
<keyword evidence="8" id="KW-0732">Signal</keyword>
<dbReference type="PANTHER" id="PTHR35981">
    <property type="entry name" value="ION TRANSPORT PEPTIDE, ISOFORM C"/>
    <property type="match status" value="1"/>
</dbReference>
<dbReference type="PRINTS" id="PR00550">
    <property type="entry name" value="HYPRGLYCEMIC"/>
</dbReference>
<comment type="similarity">
    <text evidence="2">Belongs to the arthropod CHH/MIH/GIH/VIH hormone family.</text>
</comment>
<dbReference type="InterPro" id="IPR018251">
    <property type="entry name" value="Crust_neurhormone_CS"/>
</dbReference>
<evidence type="ECO:0000313" key="9">
    <source>
        <dbReference type="EMBL" id="AAL33882.1"/>
    </source>
</evidence>
<dbReference type="PANTHER" id="PTHR35981:SF2">
    <property type="entry name" value="ION TRANSPORT PEPTIDE, ISOFORM C"/>
    <property type="match status" value="1"/>
</dbReference>
<feature type="disulfide bond" evidence="7">
    <location>
        <begin position="30"/>
        <end position="67"/>
    </location>
</feature>
<evidence type="ECO:0000256" key="1">
    <source>
        <dbReference type="ARBA" id="ARBA00004613"/>
    </source>
</evidence>
<dbReference type="GO" id="GO:0005184">
    <property type="term" value="F:neuropeptide hormone activity"/>
    <property type="evidence" value="ECO:0007669"/>
    <property type="project" value="InterPro"/>
</dbReference>
<protein>
    <submittedName>
        <fullName evidence="9">Gonad-inhibiting hormone</fullName>
    </submittedName>
</protein>
<evidence type="ECO:0000256" key="5">
    <source>
        <dbReference type="ARBA" id="ARBA00023157"/>
    </source>
</evidence>
<evidence type="ECO:0000256" key="7">
    <source>
        <dbReference type="PIRSR" id="PIRSR631098-51"/>
    </source>
</evidence>
<dbReference type="SUPFAM" id="SSF81778">
    <property type="entry name" value="Crustacean CHH/MIH/GIH neurohormone"/>
    <property type="match status" value="1"/>
</dbReference>
<dbReference type="SMR" id="Q8WTF0"/>
<dbReference type="Gene3D" id="1.10.2010.10">
    <property type="entry name" value="Crustacean CHH/MIH/GIH neurohormone"/>
    <property type="match status" value="1"/>
</dbReference>
<dbReference type="Pfam" id="PF01147">
    <property type="entry name" value="Crust_neurohorm"/>
    <property type="match status" value="1"/>
</dbReference>
<dbReference type="InterPro" id="IPR031098">
    <property type="entry name" value="Crust_neurohorm"/>
</dbReference>
<reference evidence="9" key="1">
    <citation type="submission" date="2000-08" db="EMBL/GenBank/DDBJ databases">
        <authorList>
            <person name="Chan S.-M."/>
            <person name="Gu P.-L."/>
        </authorList>
    </citation>
    <scope>NUCLEOTIDE SEQUENCE</scope>
</reference>
<evidence type="ECO:0000256" key="6">
    <source>
        <dbReference type="ARBA" id="ARBA00023320"/>
    </source>
</evidence>
<proteinExistence type="evidence at transcript level"/>
<feature type="chain" id="PRO_5004315467" evidence="8">
    <location>
        <begin position="24"/>
        <end position="102"/>
    </location>
</feature>
<dbReference type="GO" id="GO:0007623">
    <property type="term" value="P:circadian rhythm"/>
    <property type="evidence" value="ECO:0007669"/>
    <property type="project" value="TreeGrafter"/>
</dbReference>
<dbReference type="PROSITE" id="PS01250">
    <property type="entry name" value="CHH_MIH_GIH"/>
    <property type="match status" value="1"/>
</dbReference>
<evidence type="ECO:0000256" key="8">
    <source>
        <dbReference type="SAM" id="SignalP"/>
    </source>
</evidence>
<keyword evidence="3" id="KW-0964">Secreted</keyword>
<keyword evidence="6" id="KW-0527">Neuropeptide</keyword>
<dbReference type="InterPro" id="IPR001262">
    <property type="entry name" value="Hyperglycemic2"/>
</dbReference>
<sequence>MRTWLTFVAVMVWASLLVDESSAFSIDYTCTGAMGNRDIYNKVSRVCDDCANIYRLPGLDGMCRNRCFNNFWFMICLRAAKREDEIDKFRVWISILNPGGAW</sequence>
<organism evidence="9">
    <name type="scientific">Metapenaeus ensis</name>
    <name type="common">Greasyback shrimp</name>
    <name type="synonym">Penaeus ensis</name>
    <dbReference type="NCBI Taxonomy" id="32278"/>
    <lineage>
        <taxon>Eukaryota</taxon>
        <taxon>Metazoa</taxon>
        <taxon>Ecdysozoa</taxon>
        <taxon>Arthropoda</taxon>
        <taxon>Crustacea</taxon>
        <taxon>Multicrustacea</taxon>
        <taxon>Malacostraca</taxon>
        <taxon>Eumalacostraca</taxon>
        <taxon>Eucarida</taxon>
        <taxon>Decapoda</taxon>
        <taxon>Dendrobranchiata</taxon>
        <taxon>Penaeoidea</taxon>
        <taxon>Penaeidae</taxon>
        <taxon>Metapenaeus</taxon>
    </lineage>
</organism>
<evidence type="ECO:0000256" key="4">
    <source>
        <dbReference type="ARBA" id="ARBA00022702"/>
    </source>
</evidence>
<evidence type="ECO:0000256" key="3">
    <source>
        <dbReference type="ARBA" id="ARBA00022525"/>
    </source>
</evidence>
<dbReference type="GO" id="GO:0007218">
    <property type="term" value="P:neuropeptide signaling pathway"/>
    <property type="evidence" value="ECO:0007669"/>
    <property type="project" value="UniProtKB-KW"/>
</dbReference>
<feature type="disulfide bond" evidence="7">
    <location>
        <begin position="47"/>
        <end position="63"/>
    </location>
</feature>
<dbReference type="InterPro" id="IPR035957">
    <property type="entry name" value="Crust_neurohorm_sf"/>
</dbReference>
<comment type="subcellular location">
    <subcellularLocation>
        <location evidence="1">Secreted</location>
    </subcellularLocation>
</comment>
<dbReference type="PRINTS" id="PR00549">
    <property type="entry name" value="HYPRGLYCEMC2"/>
</dbReference>